<organism evidence="3 4">
    <name type="scientific">Brassicogethes aeneus</name>
    <name type="common">Rape pollen beetle</name>
    <name type="synonym">Meligethes aeneus</name>
    <dbReference type="NCBI Taxonomy" id="1431903"/>
    <lineage>
        <taxon>Eukaryota</taxon>
        <taxon>Metazoa</taxon>
        <taxon>Ecdysozoa</taxon>
        <taxon>Arthropoda</taxon>
        <taxon>Hexapoda</taxon>
        <taxon>Insecta</taxon>
        <taxon>Pterygota</taxon>
        <taxon>Neoptera</taxon>
        <taxon>Endopterygota</taxon>
        <taxon>Coleoptera</taxon>
        <taxon>Polyphaga</taxon>
        <taxon>Cucujiformia</taxon>
        <taxon>Nitidulidae</taxon>
        <taxon>Meligethinae</taxon>
        <taxon>Brassicogethes</taxon>
    </lineage>
</organism>
<dbReference type="Proteomes" id="UP001154078">
    <property type="component" value="Chromosome 5"/>
</dbReference>
<dbReference type="GO" id="GO:0016616">
    <property type="term" value="F:oxidoreductase activity, acting on the CH-OH group of donors, NAD or NADP as acceptor"/>
    <property type="evidence" value="ECO:0007669"/>
    <property type="project" value="TreeGrafter"/>
</dbReference>
<evidence type="ECO:0000313" key="4">
    <source>
        <dbReference type="Proteomes" id="UP001154078"/>
    </source>
</evidence>
<name>A0A9P0FHS9_BRAAE</name>
<dbReference type="EMBL" id="OV121136">
    <property type="protein sequence ID" value="CAH0557387.1"/>
    <property type="molecule type" value="Genomic_DNA"/>
</dbReference>
<evidence type="ECO:0000256" key="1">
    <source>
        <dbReference type="ARBA" id="ARBA00006484"/>
    </source>
</evidence>
<dbReference type="AlphaFoldDB" id="A0A9P0FHS9"/>
<keyword evidence="4" id="KW-1185">Reference proteome</keyword>
<comment type="similarity">
    <text evidence="1">Belongs to the short-chain dehydrogenases/reductases (SDR) family.</text>
</comment>
<dbReference type="PRINTS" id="PR00081">
    <property type="entry name" value="GDHRDH"/>
</dbReference>
<keyword evidence="2" id="KW-0560">Oxidoreductase</keyword>
<dbReference type="InterPro" id="IPR036291">
    <property type="entry name" value="NAD(P)-bd_dom_sf"/>
</dbReference>
<dbReference type="Gene3D" id="3.40.50.720">
    <property type="entry name" value="NAD(P)-binding Rossmann-like Domain"/>
    <property type="match status" value="1"/>
</dbReference>
<proteinExistence type="inferred from homology"/>
<dbReference type="SUPFAM" id="SSF51735">
    <property type="entry name" value="NAD(P)-binding Rossmann-fold domains"/>
    <property type="match status" value="1"/>
</dbReference>
<dbReference type="GO" id="GO:0005737">
    <property type="term" value="C:cytoplasm"/>
    <property type="evidence" value="ECO:0007669"/>
    <property type="project" value="TreeGrafter"/>
</dbReference>
<evidence type="ECO:0000313" key="3">
    <source>
        <dbReference type="EMBL" id="CAH0557387.1"/>
    </source>
</evidence>
<dbReference type="Pfam" id="PF00106">
    <property type="entry name" value="adh_short"/>
    <property type="match status" value="1"/>
</dbReference>
<protein>
    <submittedName>
        <fullName evidence="3">Uncharacterized protein</fullName>
    </submittedName>
</protein>
<accession>A0A9P0FHS9</accession>
<dbReference type="PANTHER" id="PTHR44229:SF8">
    <property type="entry name" value="ALCOHOL DEHYDROGENASE-RELATED"/>
    <property type="match status" value="1"/>
</dbReference>
<gene>
    <name evidence="3" type="ORF">MELIAE_LOCUS8125</name>
</gene>
<reference evidence="3" key="1">
    <citation type="submission" date="2021-12" db="EMBL/GenBank/DDBJ databases">
        <authorList>
            <person name="King R."/>
        </authorList>
    </citation>
    <scope>NUCLEOTIDE SEQUENCE</scope>
</reference>
<dbReference type="PANTHER" id="PTHR44229">
    <property type="entry name" value="15-HYDROXYPROSTAGLANDIN DEHYDROGENASE [NAD(+)]"/>
    <property type="match status" value="1"/>
</dbReference>
<dbReference type="InterPro" id="IPR002347">
    <property type="entry name" value="SDR_fam"/>
</dbReference>
<dbReference type="OrthoDB" id="417891at2759"/>
<evidence type="ECO:0000256" key="2">
    <source>
        <dbReference type="ARBA" id="ARBA00023002"/>
    </source>
</evidence>
<sequence>MSFLVKLSQKHLKIYSNPSKFISQRRKFSCEDQFAKCKVVLINGGGGVTGQAFASLFLKSGAKAVVIADCERNECICQLMEKYGGDRLVFEKVDAASKASLEGVFKSTVRNHGHLDFVVNNARFMSIDNWQKTICINNFGLVLGTFFGLKYMGLQKCKGVGGTIVNVSNLAALEPFFPVPVYTGAGHFLLQFTRGMGNNFFYKKSNVRIMGLITASIHPTELSGALPKDSCFGDLGNLSEEMAKMVYNLPTHDCRTFELFMDHVIKEGQTGDIWVAEGIDVFKIRAYDRNKLKCKAAA</sequence>